<sequence length="159" mass="16947">MTPSQQQKPVWQAASQGTRGQSMIDPDVLSGIEFGLGPPGGALERTSLAAFPAFRALPSPRLLRLNQFAPAAWPRATTGAVHRSAAGGLLHSCYPYSLAPPPAAPARSAVSPLSLAIPYSPSTPRPPCPCEHSCTRPPPSGLYDLRRPKKHSRPAEQRR</sequence>
<dbReference type="AlphaFoldDB" id="A0A6A6QSB7"/>
<organism evidence="2 3">
    <name type="scientific">Lophium mytilinum</name>
    <dbReference type="NCBI Taxonomy" id="390894"/>
    <lineage>
        <taxon>Eukaryota</taxon>
        <taxon>Fungi</taxon>
        <taxon>Dikarya</taxon>
        <taxon>Ascomycota</taxon>
        <taxon>Pezizomycotina</taxon>
        <taxon>Dothideomycetes</taxon>
        <taxon>Pleosporomycetidae</taxon>
        <taxon>Mytilinidiales</taxon>
        <taxon>Mytilinidiaceae</taxon>
        <taxon>Lophium</taxon>
    </lineage>
</organism>
<reference evidence="2" key="1">
    <citation type="journal article" date="2020" name="Stud. Mycol.">
        <title>101 Dothideomycetes genomes: a test case for predicting lifestyles and emergence of pathogens.</title>
        <authorList>
            <person name="Haridas S."/>
            <person name="Albert R."/>
            <person name="Binder M."/>
            <person name="Bloem J."/>
            <person name="Labutti K."/>
            <person name="Salamov A."/>
            <person name="Andreopoulos B."/>
            <person name="Baker S."/>
            <person name="Barry K."/>
            <person name="Bills G."/>
            <person name="Bluhm B."/>
            <person name="Cannon C."/>
            <person name="Castanera R."/>
            <person name="Culley D."/>
            <person name="Daum C."/>
            <person name="Ezra D."/>
            <person name="Gonzalez J."/>
            <person name="Henrissat B."/>
            <person name="Kuo A."/>
            <person name="Liang C."/>
            <person name="Lipzen A."/>
            <person name="Lutzoni F."/>
            <person name="Magnuson J."/>
            <person name="Mondo S."/>
            <person name="Nolan M."/>
            <person name="Ohm R."/>
            <person name="Pangilinan J."/>
            <person name="Park H.-J."/>
            <person name="Ramirez L."/>
            <person name="Alfaro M."/>
            <person name="Sun H."/>
            <person name="Tritt A."/>
            <person name="Yoshinaga Y."/>
            <person name="Zwiers L.-H."/>
            <person name="Turgeon B."/>
            <person name="Goodwin S."/>
            <person name="Spatafora J."/>
            <person name="Crous P."/>
            <person name="Grigoriev I."/>
        </authorList>
    </citation>
    <scope>NUCLEOTIDE SEQUENCE</scope>
    <source>
        <strain evidence="2">CBS 269.34</strain>
    </source>
</reference>
<evidence type="ECO:0000256" key="1">
    <source>
        <dbReference type="SAM" id="MobiDB-lite"/>
    </source>
</evidence>
<protein>
    <submittedName>
        <fullName evidence="2">Uncharacterized protein</fullName>
    </submittedName>
</protein>
<feature type="compositionally biased region" description="Polar residues" evidence="1">
    <location>
        <begin position="1"/>
        <end position="21"/>
    </location>
</feature>
<feature type="region of interest" description="Disordered" evidence="1">
    <location>
        <begin position="1"/>
        <end position="24"/>
    </location>
</feature>
<gene>
    <name evidence="2" type="ORF">BU16DRAFT_378860</name>
</gene>
<evidence type="ECO:0000313" key="2">
    <source>
        <dbReference type="EMBL" id="KAF2495056.1"/>
    </source>
</evidence>
<dbReference type="EMBL" id="MU004189">
    <property type="protein sequence ID" value="KAF2495056.1"/>
    <property type="molecule type" value="Genomic_DNA"/>
</dbReference>
<feature type="region of interest" description="Disordered" evidence="1">
    <location>
        <begin position="122"/>
        <end position="159"/>
    </location>
</feature>
<dbReference type="Proteomes" id="UP000799750">
    <property type="component" value="Unassembled WGS sequence"/>
</dbReference>
<accession>A0A6A6QSB7</accession>
<proteinExistence type="predicted"/>
<keyword evidence="3" id="KW-1185">Reference proteome</keyword>
<evidence type="ECO:0000313" key="3">
    <source>
        <dbReference type="Proteomes" id="UP000799750"/>
    </source>
</evidence>
<name>A0A6A6QSB7_9PEZI</name>